<keyword evidence="7" id="KW-1185">Reference proteome</keyword>
<dbReference type="NCBIfam" id="NF008448">
    <property type="entry name" value="PRK11295.1"/>
    <property type="match status" value="1"/>
</dbReference>
<dbReference type="EMBL" id="JAUUUU010000007">
    <property type="protein sequence ID" value="MDP1521483.1"/>
    <property type="molecule type" value="Genomic_DNA"/>
</dbReference>
<dbReference type="InterPro" id="IPR002711">
    <property type="entry name" value="HNH"/>
</dbReference>
<reference evidence="6" key="2">
    <citation type="submission" date="2023-08" db="EMBL/GenBank/DDBJ databases">
        <authorList>
            <person name="Luo J."/>
        </authorList>
    </citation>
    <scope>NUCLEOTIDE SEQUENCE</scope>
    <source>
        <strain evidence="6">DSM 25064</strain>
    </source>
</reference>
<evidence type="ECO:0000313" key="7">
    <source>
        <dbReference type="Proteomes" id="UP001178354"/>
    </source>
</evidence>
<dbReference type="InterPro" id="IPR003615">
    <property type="entry name" value="HNH_nuc"/>
</dbReference>
<evidence type="ECO:0000256" key="1">
    <source>
        <dbReference type="ARBA" id="ARBA00022722"/>
    </source>
</evidence>
<dbReference type="GO" id="GO:0008270">
    <property type="term" value="F:zinc ion binding"/>
    <property type="evidence" value="ECO:0007669"/>
    <property type="project" value="InterPro"/>
</dbReference>
<protein>
    <recommendedName>
        <fullName evidence="4">Putative HNH nuclease YajD</fullName>
    </recommendedName>
</protein>
<dbReference type="GO" id="GO:0005829">
    <property type="term" value="C:cytosol"/>
    <property type="evidence" value="ECO:0007669"/>
    <property type="project" value="TreeGrafter"/>
</dbReference>
<evidence type="ECO:0000313" key="6">
    <source>
        <dbReference type="EMBL" id="MDP1521483.1"/>
    </source>
</evidence>
<dbReference type="CDD" id="cd00085">
    <property type="entry name" value="HNHc"/>
    <property type="match status" value="1"/>
</dbReference>
<dbReference type="PANTHER" id="PTHR41286:SF1">
    <property type="entry name" value="HNH NUCLEASE YAJD-RELATED"/>
    <property type="match status" value="1"/>
</dbReference>
<reference evidence="6" key="1">
    <citation type="journal article" date="2010" name="Int. J. Syst. Evol. Microbiol.">
        <title>Porticoccus litoralis gen. nov., sp. nov., a gammaproteobacterium isolated from the Yellow Sea.</title>
        <authorList>
            <person name="Oh H.M."/>
            <person name="Kim H."/>
            <person name="Kim K.M."/>
            <person name="Min G.S."/>
            <person name="Cho J.C."/>
        </authorList>
    </citation>
    <scope>NUCLEOTIDE SEQUENCE</scope>
    <source>
        <strain evidence="6">DSM 25064</strain>
    </source>
</reference>
<keyword evidence="1" id="KW-0540">Nuclease</keyword>
<accession>A0AAW8B7E2</accession>
<evidence type="ECO:0000256" key="3">
    <source>
        <dbReference type="ARBA" id="ARBA00038412"/>
    </source>
</evidence>
<dbReference type="SMART" id="SM00507">
    <property type="entry name" value="HNHc"/>
    <property type="match status" value="1"/>
</dbReference>
<evidence type="ECO:0000259" key="5">
    <source>
        <dbReference type="SMART" id="SM00507"/>
    </source>
</evidence>
<evidence type="ECO:0000256" key="4">
    <source>
        <dbReference type="ARBA" id="ARBA00040194"/>
    </source>
</evidence>
<comment type="similarity">
    <text evidence="3">Belongs to the HNH nuclease family.</text>
</comment>
<proteinExistence type="inferred from homology"/>
<dbReference type="GO" id="GO:0004519">
    <property type="term" value="F:endonuclease activity"/>
    <property type="evidence" value="ECO:0007669"/>
    <property type="project" value="InterPro"/>
</dbReference>
<feature type="domain" description="HNH nuclease" evidence="5">
    <location>
        <begin position="30"/>
        <end position="85"/>
    </location>
</feature>
<organism evidence="6 7">
    <name type="scientific">Porticoccus litoralis</name>
    <dbReference type="NCBI Taxonomy" id="434086"/>
    <lineage>
        <taxon>Bacteria</taxon>
        <taxon>Pseudomonadati</taxon>
        <taxon>Pseudomonadota</taxon>
        <taxon>Gammaproteobacteria</taxon>
        <taxon>Cellvibrionales</taxon>
        <taxon>Porticoccaceae</taxon>
        <taxon>Porticoccus</taxon>
    </lineage>
</organism>
<dbReference type="PANTHER" id="PTHR41286">
    <property type="entry name" value="HNH NUCLEASE YAJD-RELATED"/>
    <property type="match status" value="1"/>
</dbReference>
<dbReference type="Gene3D" id="1.10.30.50">
    <property type="match status" value="1"/>
</dbReference>
<name>A0AAW8B7E2_9GAMM</name>
<comment type="caution">
    <text evidence="6">The sequence shown here is derived from an EMBL/GenBank/DDBJ whole genome shotgun (WGS) entry which is preliminary data.</text>
</comment>
<dbReference type="AlphaFoldDB" id="A0AAW8B7E2"/>
<dbReference type="Pfam" id="PF01844">
    <property type="entry name" value="HNH"/>
    <property type="match status" value="1"/>
</dbReference>
<evidence type="ECO:0000256" key="2">
    <source>
        <dbReference type="ARBA" id="ARBA00022801"/>
    </source>
</evidence>
<sequence length="127" mass="14643">MTMSTNNRSGKLDQTVAQARAAREAREKGYREQALKLYPWVCGRCGREFNRQNLSQLTVHHRDHNHDNNPGDGSNWELLCLYCHDNEHSKYLDAGYGEVMPEKEKQAATFNPFENLAAMMKNRQDGE</sequence>
<dbReference type="GO" id="GO:0016787">
    <property type="term" value="F:hydrolase activity"/>
    <property type="evidence" value="ECO:0007669"/>
    <property type="project" value="UniProtKB-KW"/>
</dbReference>
<dbReference type="GO" id="GO:0003676">
    <property type="term" value="F:nucleic acid binding"/>
    <property type="evidence" value="ECO:0007669"/>
    <property type="project" value="InterPro"/>
</dbReference>
<dbReference type="Proteomes" id="UP001178354">
    <property type="component" value="Unassembled WGS sequence"/>
</dbReference>
<keyword evidence="2" id="KW-0378">Hydrolase</keyword>
<gene>
    <name evidence="6" type="ORF">Q8A57_10930</name>
</gene>